<name>A0A1H5A476_9PSED</name>
<sequence>MSIEQSEAQTLDMKLRAAGMLTVAEMLNGGPLDAFIKHAGVTDISSLLKWAEMRRAELLRQIALYEIGERDKGDDLYEWVLAHCSAFTELHINLKAGLASASNLAADVSSALDHLNRVESNLRDLISRHEVIVQSTNRLIDKLTTARDSMARLANHAGVSEYSAVQVEIKDIDEALAQARQSLASLDSVPTESAA</sequence>
<evidence type="ECO:0000313" key="2">
    <source>
        <dbReference type="Proteomes" id="UP000198982"/>
    </source>
</evidence>
<dbReference type="AlphaFoldDB" id="A0A1H5A476"/>
<proteinExistence type="predicted"/>
<dbReference type="Proteomes" id="UP000198982">
    <property type="component" value="Unassembled WGS sequence"/>
</dbReference>
<organism evidence="1 2">
    <name type="scientific">Pseudomonas saponiphila</name>
    <dbReference type="NCBI Taxonomy" id="556534"/>
    <lineage>
        <taxon>Bacteria</taxon>
        <taxon>Pseudomonadati</taxon>
        <taxon>Pseudomonadota</taxon>
        <taxon>Gammaproteobacteria</taxon>
        <taxon>Pseudomonadales</taxon>
        <taxon>Pseudomonadaceae</taxon>
        <taxon>Pseudomonas</taxon>
    </lineage>
</organism>
<accession>A0A1H5A476</accession>
<keyword evidence="2" id="KW-1185">Reference proteome</keyword>
<dbReference type="RefSeq" id="WP_092320929.1">
    <property type="nucleotide sequence ID" value="NZ_FNTJ01000003.1"/>
</dbReference>
<reference evidence="2" key="1">
    <citation type="submission" date="2016-10" db="EMBL/GenBank/DDBJ databases">
        <authorList>
            <person name="Varghese N."/>
            <person name="Submissions S."/>
        </authorList>
    </citation>
    <scope>NUCLEOTIDE SEQUENCE [LARGE SCALE GENOMIC DNA]</scope>
    <source>
        <strain evidence="2">DSM 9751</strain>
    </source>
</reference>
<evidence type="ECO:0000313" key="1">
    <source>
        <dbReference type="EMBL" id="SED37057.1"/>
    </source>
</evidence>
<dbReference type="EMBL" id="FNTJ01000003">
    <property type="protein sequence ID" value="SED37057.1"/>
    <property type="molecule type" value="Genomic_DNA"/>
</dbReference>
<protein>
    <submittedName>
        <fullName evidence="1">Uncharacterized protein</fullName>
    </submittedName>
</protein>
<gene>
    <name evidence="1" type="ORF">SAMN05216178_6974</name>
</gene>